<keyword evidence="2" id="KW-1185">Reference proteome</keyword>
<evidence type="ECO:0000313" key="1">
    <source>
        <dbReference type="EMBL" id="KAB8071854.1"/>
    </source>
</evidence>
<dbReference type="AlphaFoldDB" id="A0A5N5WX97"/>
<dbReference type="EMBL" id="ML732261">
    <property type="protein sequence ID" value="KAB8071854.1"/>
    <property type="molecule type" value="Genomic_DNA"/>
</dbReference>
<evidence type="ECO:0000313" key="2">
    <source>
        <dbReference type="Proteomes" id="UP000326565"/>
    </source>
</evidence>
<name>A0A5N5WX97_9EURO</name>
<protein>
    <submittedName>
        <fullName evidence="1">Uncharacterized protein</fullName>
    </submittedName>
</protein>
<reference evidence="1 2" key="1">
    <citation type="submission" date="2019-04" db="EMBL/GenBank/DDBJ databases">
        <title>Friends and foes A comparative genomics study of 23 Aspergillus species from section Flavi.</title>
        <authorList>
            <consortium name="DOE Joint Genome Institute"/>
            <person name="Kjaerbolling I."/>
            <person name="Vesth T."/>
            <person name="Frisvad J.C."/>
            <person name="Nybo J.L."/>
            <person name="Theobald S."/>
            <person name="Kildgaard S."/>
            <person name="Isbrandt T."/>
            <person name="Kuo A."/>
            <person name="Sato A."/>
            <person name="Lyhne E.K."/>
            <person name="Kogle M.E."/>
            <person name="Wiebenga A."/>
            <person name="Kun R.S."/>
            <person name="Lubbers R.J."/>
            <person name="Makela M.R."/>
            <person name="Barry K."/>
            <person name="Chovatia M."/>
            <person name="Clum A."/>
            <person name="Daum C."/>
            <person name="Haridas S."/>
            <person name="He G."/>
            <person name="LaButti K."/>
            <person name="Lipzen A."/>
            <person name="Mondo S."/>
            <person name="Riley R."/>
            <person name="Salamov A."/>
            <person name="Simmons B.A."/>
            <person name="Magnuson J.K."/>
            <person name="Henrissat B."/>
            <person name="Mortensen U.H."/>
            <person name="Larsen T.O."/>
            <person name="Devries R.P."/>
            <person name="Grigoriev I.V."/>
            <person name="Machida M."/>
            <person name="Baker S.E."/>
            <person name="Andersen M.R."/>
        </authorList>
    </citation>
    <scope>NUCLEOTIDE SEQUENCE [LARGE SCALE GENOMIC DNA]</scope>
    <source>
        <strain evidence="1 2">CBS 151.66</strain>
    </source>
</reference>
<gene>
    <name evidence="1" type="ORF">BDV29DRAFT_159050</name>
</gene>
<sequence>MGSSDTALPGKHTRTLYGRLKRSEAALLVQLRTGHTGLNSYVQMVRLIDSNWNHLRGEITEAMGAKYGDLSYALGDRSSETLPDGQPVDKPESWKPNLTVVRAIPRFVVSTGRLGNATERGLHAAFGRKKPEEYYYYHRTARPNRELCDHLLYQSIP</sequence>
<organism evidence="1 2">
    <name type="scientific">Aspergillus leporis</name>
    <dbReference type="NCBI Taxonomy" id="41062"/>
    <lineage>
        <taxon>Eukaryota</taxon>
        <taxon>Fungi</taxon>
        <taxon>Dikarya</taxon>
        <taxon>Ascomycota</taxon>
        <taxon>Pezizomycotina</taxon>
        <taxon>Eurotiomycetes</taxon>
        <taxon>Eurotiomycetidae</taxon>
        <taxon>Eurotiales</taxon>
        <taxon>Aspergillaceae</taxon>
        <taxon>Aspergillus</taxon>
        <taxon>Aspergillus subgen. Circumdati</taxon>
    </lineage>
</organism>
<proteinExistence type="predicted"/>
<dbReference type="Proteomes" id="UP000326565">
    <property type="component" value="Unassembled WGS sequence"/>
</dbReference>
<accession>A0A5N5WX97</accession>
<dbReference type="OrthoDB" id="3261222at2759"/>